<evidence type="ECO:0000256" key="8">
    <source>
        <dbReference type="SAM" id="Phobius"/>
    </source>
</evidence>
<dbReference type="Pfam" id="PF01032">
    <property type="entry name" value="FecCD"/>
    <property type="match status" value="1"/>
</dbReference>
<feature type="transmembrane region" description="Helical" evidence="8">
    <location>
        <begin position="63"/>
        <end position="80"/>
    </location>
</feature>
<comment type="caution">
    <text evidence="9">The sequence shown here is derived from an EMBL/GenBank/DDBJ whole genome shotgun (WGS) entry which is preliminary data.</text>
</comment>
<dbReference type="Proteomes" id="UP000185612">
    <property type="component" value="Unassembled WGS sequence"/>
</dbReference>
<feature type="transmembrane region" description="Helical" evidence="8">
    <location>
        <begin position="119"/>
        <end position="138"/>
    </location>
</feature>
<evidence type="ECO:0000256" key="3">
    <source>
        <dbReference type="ARBA" id="ARBA00022448"/>
    </source>
</evidence>
<dbReference type="Gene3D" id="1.10.3470.10">
    <property type="entry name" value="ABC transporter involved in vitamin B12 uptake, BtuC"/>
    <property type="match status" value="1"/>
</dbReference>
<dbReference type="SUPFAM" id="SSF81345">
    <property type="entry name" value="ABC transporter involved in vitamin B12 uptake, BtuC"/>
    <property type="match status" value="1"/>
</dbReference>
<dbReference type="InParanoid" id="A0A1Q5PWL7"/>
<dbReference type="EMBL" id="MQVS01000003">
    <property type="protein sequence ID" value="OKL51988.1"/>
    <property type="molecule type" value="Genomic_DNA"/>
</dbReference>
<evidence type="ECO:0000313" key="10">
    <source>
        <dbReference type="Proteomes" id="UP000185612"/>
    </source>
</evidence>
<accession>A0A1Q5PWL7</accession>
<keyword evidence="3" id="KW-0813">Transport</keyword>
<comment type="subcellular location">
    <subcellularLocation>
        <location evidence="1">Cell membrane</location>
        <topology evidence="1">Multi-pass membrane protein</topology>
    </subcellularLocation>
</comment>
<keyword evidence="5 8" id="KW-0812">Transmembrane</keyword>
<dbReference type="PANTHER" id="PTHR30472">
    <property type="entry name" value="FERRIC ENTEROBACTIN TRANSPORT SYSTEM PERMEASE PROTEIN"/>
    <property type="match status" value="1"/>
</dbReference>
<feature type="transmembrane region" description="Helical" evidence="8">
    <location>
        <begin position="308"/>
        <end position="326"/>
    </location>
</feature>
<organism evidence="9 10">
    <name type="scientific">Buchananella hordeovulneris</name>
    <dbReference type="NCBI Taxonomy" id="52770"/>
    <lineage>
        <taxon>Bacteria</taxon>
        <taxon>Bacillati</taxon>
        <taxon>Actinomycetota</taxon>
        <taxon>Actinomycetes</taxon>
        <taxon>Actinomycetales</taxon>
        <taxon>Actinomycetaceae</taxon>
        <taxon>Buchananella</taxon>
    </lineage>
</organism>
<keyword evidence="4" id="KW-1003">Cell membrane</keyword>
<keyword evidence="7 8" id="KW-0472">Membrane</keyword>
<evidence type="ECO:0000256" key="4">
    <source>
        <dbReference type="ARBA" id="ARBA00022475"/>
    </source>
</evidence>
<feature type="transmembrane region" description="Helical" evidence="8">
    <location>
        <begin position="150"/>
        <end position="170"/>
    </location>
</feature>
<evidence type="ECO:0000256" key="2">
    <source>
        <dbReference type="ARBA" id="ARBA00007935"/>
    </source>
</evidence>
<proteinExistence type="inferred from homology"/>
<dbReference type="InterPro" id="IPR000522">
    <property type="entry name" value="ABC_transptr_permease_BtuC"/>
</dbReference>
<keyword evidence="10" id="KW-1185">Reference proteome</keyword>
<evidence type="ECO:0000256" key="6">
    <source>
        <dbReference type="ARBA" id="ARBA00022989"/>
    </source>
</evidence>
<feature type="transmembrane region" description="Helical" evidence="8">
    <location>
        <begin position="238"/>
        <end position="260"/>
    </location>
</feature>
<sequence>MTKRAFQRFGWWVLLAIACLGLSALASIAFGARVVGLAEIWAGISGQGSDIGALAVAERLPRTAIALCCGACLGVSGALMQAVTRNPIADPGILGVNTGASLAVVSGIAFAGLSSLFSTLWVALLGATLAAGLVYTLGSLGPGGTTPIKLALAGVATTAALSSVITIIRLPRAAGLDDFRFWAIGSLGRGTWQTLLTVAPFMLTALLVACACASALNSLALGDEMATALGVSVARTRLLAAGAGVTLCAVVTAVAGPISFVGLLVSHVVRLVVGPDQRRVLPLTALVGAALLTGADTIGRIVNRPDEIAVGIITAFLGAPVLIYIVRTTKVREL</sequence>
<dbReference type="PROSITE" id="PS51257">
    <property type="entry name" value="PROKAR_LIPOPROTEIN"/>
    <property type="match status" value="1"/>
</dbReference>
<dbReference type="PANTHER" id="PTHR30472:SF1">
    <property type="entry name" value="FE(3+) DICITRATE TRANSPORT SYSTEM PERMEASE PROTEIN FECC-RELATED"/>
    <property type="match status" value="1"/>
</dbReference>
<keyword evidence="6 8" id="KW-1133">Transmembrane helix</keyword>
<dbReference type="FunFam" id="1.10.3470.10:FF:000001">
    <property type="entry name" value="Vitamin B12 ABC transporter permease BtuC"/>
    <property type="match status" value="1"/>
</dbReference>
<comment type="similarity">
    <text evidence="2">Belongs to the binding-protein-dependent transport system permease family. FecCD subfamily.</text>
</comment>
<gene>
    <name evidence="9" type="ORF">BSZ40_03390</name>
</gene>
<feature type="transmembrane region" description="Helical" evidence="8">
    <location>
        <begin position="190"/>
        <end position="217"/>
    </location>
</feature>
<evidence type="ECO:0000313" key="9">
    <source>
        <dbReference type="EMBL" id="OKL51988.1"/>
    </source>
</evidence>
<feature type="transmembrane region" description="Helical" evidence="8">
    <location>
        <begin position="280"/>
        <end position="301"/>
    </location>
</feature>
<dbReference type="GO" id="GO:0022857">
    <property type="term" value="F:transmembrane transporter activity"/>
    <property type="evidence" value="ECO:0007669"/>
    <property type="project" value="InterPro"/>
</dbReference>
<dbReference type="RefSeq" id="WP_073823357.1">
    <property type="nucleotide sequence ID" value="NZ_JAUNKL010000012.1"/>
</dbReference>
<reference evidence="10" key="1">
    <citation type="submission" date="2016-12" db="EMBL/GenBank/DDBJ databases">
        <authorList>
            <person name="Meng X."/>
        </authorList>
    </citation>
    <scope>NUCLEOTIDE SEQUENCE [LARGE SCALE GENOMIC DNA]</scope>
    <source>
        <strain evidence="10">DSM 20732</strain>
    </source>
</reference>
<protein>
    <submittedName>
        <fullName evidence="9">Iron ABC transporter permease</fullName>
    </submittedName>
</protein>
<evidence type="ECO:0000256" key="1">
    <source>
        <dbReference type="ARBA" id="ARBA00004651"/>
    </source>
</evidence>
<dbReference type="GO" id="GO:0033214">
    <property type="term" value="P:siderophore-iron import into cell"/>
    <property type="evidence" value="ECO:0007669"/>
    <property type="project" value="TreeGrafter"/>
</dbReference>
<feature type="transmembrane region" description="Helical" evidence="8">
    <location>
        <begin position="92"/>
        <end position="113"/>
    </location>
</feature>
<dbReference type="CDD" id="cd06550">
    <property type="entry name" value="TM_ABC_iron-siderophores_like"/>
    <property type="match status" value="1"/>
</dbReference>
<dbReference type="AlphaFoldDB" id="A0A1Q5PWL7"/>
<evidence type="ECO:0000256" key="5">
    <source>
        <dbReference type="ARBA" id="ARBA00022692"/>
    </source>
</evidence>
<dbReference type="STRING" id="52770.BSZ40_03390"/>
<dbReference type="GO" id="GO:0005886">
    <property type="term" value="C:plasma membrane"/>
    <property type="evidence" value="ECO:0007669"/>
    <property type="project" value="UniProtKB-SubCell"/>
</dbReference>
<evidence type="ECO:0000256" key="7">
    <source>
        <dbReference type="ARBA" id="ARBA00023136"/>
    </source>
</evidence>
<name>A0A1Q5PWL7_9ACTO</name>
<dbReference type="InterPro" id="IPR037294">
    <property type="entry name" value="ABC_BtuC-like"/>
</dbReference>